<feature type="transmembrane region" description="Helical" evidence="6">
    <location>
        <begin position="99"/>
        <end position="119"/>
    </location>
</feature>
<keyword evidence="3 6" id="KW-0812">Transmembrane</keyword>
<dbReference type="GO" id="GO:0005886">
    <property type="term" value="C:plasma membrane"/>
    <property type="evidence" value="ECO:0007669"/>
    <property type="project" value="UniProtKB-SubCell"/>
</dbReference>
<feature type="transmembrane region" description="Helical" evidence="6">
    <location>
        <begin position="125"/>
        <end position="144"/>
    </location>
</feature>
<dbReference type="GO" id="GO:0055085">
    <property type="term" value="P:transmembrane transport"/>
    <property type="evidence" value="ECO:0007669"/>
    <property type="project" value="InterPro"/>
</dbReference>
<dbReference type="STRING" id="1408189.CLAC_11525"/>
<feature type="transmembrane region" description="Helical" evidence="6">
    <location>
        <begin position="214"/>
        <end position="238"/>
    </location>
</feature>
<comment type="subcellular location">
    <subcellularLocation>
        <location evidence="6">Cell membrane</location>
        <topology evidence="6">Multi-pass membrane protein</topology>
    </subcellularLocation>
    <subcellularLocation>
        <location evidence="1">Membrane</location>
        <topology evidence="1">Multi-pass membrane protein</topology>
    </subcellularLocation>
</comment>
<evidence type="ECO:0000256" key="5">
    <source>
        <dbReference type="ARBA" id="ARBA00023136"/>
    </source>
</evidence>
<dbReference type="Pfam" id="PF00528">
    <property type="entry name" value="BPD_transp_1"/>
    <property type="match status" value="1"/>
</dbReference>
<dbReference type="InterPro" id="IPR035906">
    <property type="entry name" value="MetI-like_sf"/>
</dbReference>
<accession>A0A0K2H2D7</accession>
<comment type="similarity">
    <text evidence="6">Belongs to the binding-protein-dependent transport system permease family.</text>
</comment>
<evidence type="ECO:0000256" key="1">
    <source>
        <dbReference type="ARBA" id="ARBA00004141"/>
    </source>
</evidence>
<evidence type="ECO:0000256" key="6">
    <source>
        <dbReference type="RuleBase" id="RU363032"/>
    </source>
</evidence>
<name>A0A0K2H2D7_9CORY</name>
<sequence length="261" mass="26312">MSAGVTTLAQAVAADMNADAHDAEGYAVLRQAWEWLTSAASWRGDSGIAMRVAEHLGYTALATGIAVVLGVGLGMVVGHTGRGRGAVLGASGVLRAMPTLGLLTFLALIIPAGVTAALIPATIVLVILAVPPVLAATAAGFAAVDRATVDAARAVGFSTRQVVTSVELPLALPVLIGGVRSAWLQVLATATVAAYLGLGGIGRYLLDSLAVRDYGVMLGAALIVAVLSLLTDAIFALAQRLVTPRGVARGAAAETQRGSEQ</sequence>
<dbReference type="SUPFAM" id="SSF161098">
    <property type="entry name" value="MetI-like"/>
    <property type="match status" value="1"/>
</dbReference>
<evidence type="ECO:0000256" key="3">
    <source>
        <dbReference type="ARBA" id="ARBA00022692"/>
    </source>
</evidence>
<dbReference type="RefSeq" id="WP_245621882.1">
    <property type="nucleotide sequence ID" value="NZ_CP006841.1"/>
</dbReference>
<dbReference type="KEGG" id="clw:CLAC_11525"/>
<reference evidence="8 9" key="1">
    <citation type="submission" date="2013-10" db="EMBL/GenBank/DDBJ databases">
        <title>Complete genome sequence of Corynebacterium lactis DSM 45799(T), isolated from raw cow milk.</title>
        <authorList>
            <person name="Ruckert C."/>
            <person name="Albersmeier A."/>
            <person name="Lipski A."/>
            <person name="Kalinowski J."/>
        </authorList>
    </citation>
    <scope>NUCLEOTIDE SEQUENCE [LARGE SCALE GENOMIC DNA]</scope>
    <source>
        <strain evidence="8 9">RW2-5</strain>
    </source>
</reference>
<feature type="transmembrane region" description="Helical" evidence="6">
    <location>
        <begin position="182"/>
        <end position="202"/>
    </location>
</feature>
<dbReference type="InterPro" id="IPR000515">
    <property type="entry name" value="MetI-like"/>
</dbReference>
<organism evidence="8 9">
    <name type="scientific">Corynebacterium lactis RW2-5</name>
    <dbReference type="NCBI Taxonomy" id="1408189"/>
    <lineage>
        <taxon>Bacteria</taxon>
        <taxon>Bacillati</taxon>
        <taxon>Actinomycetota</taxon>
        <taxon>Actinomycetes</taxon>
        <taxon>Mycobacteriales</taxon>
        <taxon>Corynebacteriaceae</taxon>
        <taxon>Corynebacterium</taxon>
    </lineage>
</organism>
<protein>
    <submittedName>
        <fullName evidence="8">ABC transporter permease</fullName>
    </submittedName>
</protein>
<keyword evidence="9" id="KW-1185">Reference proteome</keyword>
<evidence type="ECO:0000256" key="2">
    <source>
        <dbReference type="ARBA" id="ARBA00022448"/>
    </source>
</evidence>
<dbReference type="InterPro" id="IPR051204">
    <property type="entry name" value="ABC_transp_perm/SBD"/>
</dbReference>
<keyword evidence="2 6" id="KW-0813">Transport</keyword>
<dbReference type="PANTHER" id="PTHR30177">
    <property type="entry name" value="GLYCINE BETAINE/L-PROLINE TRANSPORT SYSTEM PERMEASE PROTEIN PROW"/>
    <property type="match status" value="1"/>
</dbReference>
<dbReference type="PROSITE" id="PS50928">
    <property type="entry name" value="ABC_TM1"/>
    <property type="match status" value="1"/>
</dbReference>
<evidence type="ECO:0000313" key="8">
    <source>
        <dbReference type="EMBL" id="ALA68199.1"/>
    </source>
</evidence>
<proteinExistence type="inferred from homology"/>
<keyword evidence="4 6" id="KW-1133">Transmembrane helix</keyword>
<evidence type="ECO:0000256" key="4">
    <source>
        <dbReference type="ARBA" id="ARBA00022989"/>
    </source>
</evidence>
<dbReference type="PANTHER" id="PTHR30177:SF33">
    <property type="entry name" value="POSSIBLE OSMOPROTECTANT (GLYCINE BETAINE_CARNITINE_CHOLINE_L-PROLINE) TRANSPORT INTEGRAL MEMBRANE PROTEIN ABC TRANSPORTER PROZ"/>
    <property type="match status" value="1"/>
</dbReference>
<evidence type="ECO:0000259" key="7">
    <source>
        <dbReference type="PROSITE" id="PS50928"/>
    </source>
</evidence>
<dbReference type="GO" id="GO:0031460">
    <property type="term" value="P:glycine betaine transport"/>
    <property type="evidence" value="ECO:0007669"/>
    <property type="project" value="TreeGrafter"/>
</dbReference>
<feature type="transmembrane region" description="Helical" evidence="6">
    <location>
        <begin position="56"/>
        <end position="78"/>
    </location>
</feature>
<dbReference type="Gene3D" id="1.10.3720.10">
    <property type="entry name" value="MetI-like"/>
    <property type="match status" value="1"/>
</dbReference>
<dbReference type="CDD" id="cd06261">
    <property type="entry name" value="TM_PBP2"/>
    <property type="match status" value="1"/>
</dbReference>
<dbReference type="PATRIC" id="fig|1408189.4.peg.2327"/>
<dbReference type="EMBL" id="CP006841">
    <property type="protein sequence ID" value="ALA68199.1"/>
    <property type="molecule type" value="Genomic_DNA"/>
</dbReference>
<keyword evidence="5 6" id="KW-0472">Membrane</keyword>
<gene>
    <name evidence="8" type="ORF">CLAC_11525</name>
</gene>
<dbReference type="Proteomes" id="UP000058446">
    <property type="component" value="Chromosome"/>
</dbReference>
<dbReference type="AlphaFoldDB" id="A0A0K2H2D7"/>
<evidence type="ECO:0000313" key="9">
    <source>
        <dbReference type="Proteomes" id="UP000058446"/>
    </source>
</evidence>
<feature type="domain" description="ABC transmembrane type-1" evidence="7">
    <location>
        <begin position="52"/>
        <end position="235"/>
    </location>
</feature>